<evidence type="ECO:0008006" key="2">
    <source>
        <dbReference type="Google" id="ProtNLM"/>
    </source>
</evidence>
<dbReference type="Gene3D" id="3.10.450.50">
    <property type="match status" value="1"/>
</dbReference>
<dbReference type="AlphaFoldDB" id="A0AA96WAY9"/>
<evidence type="ECO:0000313" key="1">
    <source>
        <dbReference type="EMBL" id="WNZ21803.1"/>
    </source>
</evidence>
<dbReference type="EMBL" id="CP053586">
    <property type="protein sequence ID" value="WNZ21803.1"/>
    <property type="molecule type" value="Genomic_DNA"/>
</dbReference>
<dbReference type="RefSeq" id="WP_316433107.1">
    <property type="nucleotide sequence ID" value="NZ_CP053586.1"/>
</dbReference>
<sequence>MNTNTGSTLEQEVKKTVESLIEHGTTYNVEKLNEIYDDSLKIVKIDELGNVEVLTKKATLDFFASKRTRGDEPLSKETVYNYVEADEHRGQVIVTRRMKMKDRPEKSIFSLHLEKKNGRWVIVRETAFVQPE</sequence>
<dbReference type="SUPFAM" id="SSF54427">
    <property type="entry name" value="NTF2-like"/>
    <property type="match status" value="1"/>
</dbReference>
<reference evidence="1" key="1">
    <citation type="submission" date="2020-05" db="EMBL/GenBank/DDBJ databases">
        <authorList>
            <person name="Zhu T."/>
            <person name="Keshari N."/>
            <person name="Lu X."/>
        </authorList>
    </citation>
    <scope>NUCLEOTIDE SEQUENCE</scope>
    <source>
        <strain evidence="1">NK1-12</strain>
    </source>
</reference>
<gene>
    <name evidence="1" type="ORF">HJG54_02240</name>
</gene>
<dbReference type="InterPro" id="IPR032710">
    <property type="entry name" value="NTF2-like_dom_sf"/>
</dbReference>
<proteinExistence type="predicted"/>
<organism evidence="1">
    <name type="scientific">Leptolyngbya sp. NK1-12</name>
    <dbReference type="NCBI Taxonomy" id="2547451"/>
    <lineage>
        <taxon>Bacteria</taxon>
        <taxon>Bacillati</taxon>
        <taxon>Cyanobacteriota</taxon>
        <taxon>Cyanophyceae</taxon>
        <taxon>Leptolyngbyales</taxon>
        <taxon>Leptolyngbyaceae</taxon>
        <taxon>Leptolyngbya group</taxon>
        <taxon>Leptolyngbya</taxon>
    </lineage>
</organism>
<accession>A0AA96WAY9</accession>
<name>A0AA96WAY9_9CYAN</name>
<protein>
    <recommendedName>
        <fullName evidence="2">Nuclear transport factor 2 family protein</fullName>
    </recommendedName>
</protein>